<evidence type="ECO:0000256" key="4">
    <source>
        <dbReference type="ARBA" id="ARBA00022645"/>
    </source>
</evidence>
<comment type="pathway">
    <text evidence="1">Cell wall biogenesis; peptidoglycan biosynthesis.</text>
</comment>
<feature type="transmembrane region" description="Helical" evidence="15">
    <location>
        <begin position="12"/>
        <end position="37"/>
    </location>
</feature>
<evidence type="ECO:0000256" key="12">
    <source>
        <dbReference type="ARBA" id="ARBA00023316"/>
    </source>
</evidence>
<evidence type="ECO:0000259" key="17">
    <source>
        <dbReference type="Pfam" id="PF00912"/>
    </source>
</evidence>
<gene>
    <name evidence="18" type="primary">pbpX</name>
    <name evidence="18" type="ORF">GCM10011309_24050</name>
</gene>
<evidence type="ECO:0000256" key="13">
    <source>
        <dbReference type="ARBA" id="ARBA00034000"/>
    </source>
</evidence>
<evidence type="ECO:0000313" key="18">
    <source>
        <dbReference type="EMBL" id="GGX73215.1"/>
    </source>
</evidence>
<dbReference type="InterPro" id="IPR036950">
    <property type="entry name" value="PBP_transglycosylase"/>
</dbReference>
<evidence type="ECO:0000313" key="19">
    <source>
        <dbReference type="Proteomes" id="UP000600865"/>
    </source>
</evidence>
<dbReference type="InterPro" id="IPR012338">
    <property type="entry name" value="Beta-lactam/transpept-like"/>
</dbReference>
<keyword evidence="7" id="KW-0808">Transferase</keyword>
<dbReference type="SUPFAM" id="SSF53955">
    <property type="entry name" value="Lysozyme-like"/>
    <property type="match status" value="1"/>
</dbReference>
<evidence type="ECO:0000256" key="9">
    <source>
        <dbReference type="ARBA" id="ARBA00022960"/>
    </source>
</evidence>
<dbReference type="InterPro" id="IPR050396">
    <property type="entry name" value="Glycosyltr_51/Transpeptidase"/>
</dbReference>
<dbReference type="InterPro" id="IPR023346">
    <property type="entry name" value="Lysozyme-like_dom_sf"/>
</dbReference>
<keyword evidence="19" id="KW-1185">Reference proteome</keyword>
<comment type="similarity">
    <text evidence="2">In the C-terminal section; belongs to the transpeptidase family.</text>
</comment>
<dbReference type="Gene3D" id="3.40.710.10">
    <property type="entry name" value="DD-peptidase/beta-lactamase superfamily"/>
    <property type="match status" value="1"/>
</dbReference>
<evidence type="ECO:0000259" key="16">
    <source>
        <dbReference type="Pfam" id="PF00905"/>
    </source>
</evidence>
<dbReference type="Proteomes" id="UP000600865">
    <property type="component" value="Unassembled WGS sequence"/>
</dbReference>
<dbReference type="GO" id="GO:0009002">
    <property type="term" value="F:serine-type D-Ala-D-Ala carboxypeptidase activity"/>
    <property type="evidence" value="ECO:0007669"/>
    <property type="project" value="UniProtKB-EC"/>
</dbReference>
<dbReference type="GO" id="GO:0008360">
    <property type="term" value="P:regulation of cell shape"/>
    <property type="evidence" value="ECO:0007669"/>
    <property type="project" value="UniProtKB-KW"/>
</dbReference>
<evidence type="ECO:0000256" key="1">
    <source>
        <dbReference type="ARBA" id="ARBA00004752"/>
    </source>
</evidence>
<protein>
    <submittedName>
        <fullName evidence="18">Penicillin-binding protein 1A</fullName>
    </submittedName>
</protein>
<evidence type="ECO:0000256" key="8">
    <source>
        <dbReference type="ARBA" id="ARBA00022801"/>
    </source>
</evidence>
<feature type="domain" description="Penicillin-binding protein transpeptidase" evidence="16">
    <location>
        <begin position="328"/>
        <end position="585"/>
    </location>
</feature>
<dbReference type="InterPro" id="IPR001264">
    <property type="entry name" value="Glyco_trans_51"/>
</dbReference>
<dbReference type="Pfam" id="PF00905">
    <property type="entry name" value="Transpeptidase"/>
    <property type="match status" value="1"/>
</dbReference>
<dbReference type="FunFam" id="1.10.3810.10:FF:000001">
    <property type="entry name" value="Penicillin-binding protein 1A"/>
    <property type="match status" value="1"/>
</dbReference>
<evidence type="ECO:0000256" key="2">
    <source>
        <dbReference type="ARBA" id="ARBA00007090"/>
    </source>
</evidence>
<keyword evidence="10" id="KW-0573">Peptidoglycan synthesis</keyword>
<dbReference type="RefSeq" id="WP_189586445.1">
    <property type="nucleotide sequence ID" value="NZ_BMYV01000003.1"/>
</dbReference>
<comment type="similarity">
    <text evidence="3">In the N-terminal section; belongs to the glycosyltransferase 51 family.</text>
</comment>
<dbReference type="InterPro" id="IPR001460">
    <property type="entry name" value="PCN-bd_Tpept"/>
</dbReference>
<keyword evidence="11" id="KW-0511">Multifunctional enzyme</keyword>
<evidence type="ECO:0000256" key="15">
    <source>
        <dbReference type="SAM" id="Phobius"/>
    </source>
</evidence>
<dbReference type="GO" id="GO:0009252">
    <property type="term" value="P:peptidoglycan biosynthetic process"/>
    <property type="evidence" value="ECO:0007669"/>
    <property type="project" value="UniProtKB-KW"/>
</dbReference>
<dbReference type="GO" id="GO:0006508">
    <property type="term" value="P:proteolysis"/>
    <property type="evidence" value="ECO:0007669"/>
    <property type="project" value="UniProtKB-KW"/>
</dbReference>
<evidence type="ECO:0000256" key="11">
    <source>
        <dbReference type="ARBA" id="ARBA00023268"/>
    </source>
</evidence>
<keyword evidence="15" id="KW-0472">Membrane</keyword>
<comment type="caution">
    <text evidence="18">The sequence shown here is derived from an EMBL/GenBank/DDBJ whole genome shotgun (WGS) entry which is preliminary data.</text>
</comment>
<evidence type="ECO:0000256" key="10">
    <source>
        <dbReference type="ARBA" id="ARBA00022984"/>
    </source>
</evidence>
<keyword evidence="4" id="KW-0121">Carboxypeptidase</keyword>
<keyword evidence="15" id="KW-0812">Transmembrane</keyword>
<reference evidence="18 19" key="1">
    <citation type="journal article" date="2014" name="Int. J. Syst. Evol. Microbiol.">
        <title>Complete genome sequence of Corynebacterium casei LMG S-19264T (=DSM 44701T), isolated from a smear-ripened cheese.</title>
        <authorList>
            <consortium name="US DOE Joint Genome Institute (JGI-PGF)"/>
            <person name="Walter F."/>
            <person name="Albersmeier A."/>
            <person name="Kalinowski J."/>
            <person name="Ruckert C."/>
        </authorList>
    </citation>
    <scope>NUCLEOTIDE SEQUENCE [LARGE SCALE GENOMIC DNA]</scope>
    <source>
        <strain evidence="18 19">KCTC 23968</strain>
    </source>
</reference>
<keyword evidence="8" id="KW-0378">Hydrolase</keyword>
<keyword evidence="12" id="KW-0961">Cell wall biogenesis/degradation</keyword>
<dbReference type="GO" id="GO:0071555">
    <property type="term" value="P:cell wall organization"/>
    <property type="evidence" value="ECO:0007669"/>
    <property type="project" value="UniProtKB-KW"/>
</dbReference>
<keyword evidence="15" id="KW-1133">Transmembrane helix</keyword>
<sequence length="623" mass="68310">MRISRKYLIETLVPRLFVAGLSCTYLTGMAVLAGFAMSAKDLPDPKKLWERNRPVSVQIVDRNGRDVLVRGATVERPVDLDTLPFHVPMTFLATEDERFRNHIGVDPRALTRAMWQNIRAKRYVQGGSTLTQQLTKNIFLTPDKKLSRKAQEMMLSIWMERDFSKDELLEMYLSRVYFGSGSWGLENASLRYFNKPAAELTLAEAAMLSGLLRAPSRLNPVADFDGSVKRQHVILNSMEAQGLLDVGVLDAAKADPIEIHSPKDTEGAQYFVDWIWDDLERRIGVPTQDIIVQTTLDIEAQTAAQAALVTHLDPDRGATQGAIISLDGTGGVLALVGGRDYGESQFNRVTQAVRQPGSAFKPFVYLTALRAGKSPWDTTLDAPITIEGWTPENFTEKHLGTVTLHTALAKSLNTVAVSLGEEVGRENVVSTATQMGLANLKPFRSLALGAQGQTPLAVAESYLPFANWGTQRAAYGILSISTADGTPLYDRVAPNGAMVLSPNELADMNYMMIEAVERGTGRRARVEGHMIAGKTGTTNDFRDAWFVGYAPDHVTAVWVGDDTNAPMAKVTGGSIPAMIFADTMKVQLVDAPAARLPVSVEPDWARKDAQLLNLLDQLETRLP</sequence>
<comment type="catalytic activity">
    <reaction evidence="14">
        <text>[GlcNAc-(1-&gt;4)-Mur2Ac(oyl-L-Ala-gamma-D-Glu-L-Lys-D-Ala-D-Ala)](n)-di-trans,octa-cis-undecaprenyl diphosphate + beta-D-GlcNAc-(1-&gt;4)-Mur2Ac(oyl-L-Ala-gamma-D-Glu-L-Lys-D-Ala-D-Ala)-di-trans,octa-cis-undecaprenyl diphosphate = [GlcNAc-(1-&gt;4)-Mur2Ac(oyl-L-Ala-gamma-D-Glu-L-Lys-D-Ala-D-Ala)](n+1)-di-trans,octa-cis-undecaprenyl diphosphate + di-trans,octa-cis-undecaprenyl diphosphate + H(+)</text>
        <dbReference type="Rhea" id="RHEA:23708"/>
        <dbReference type="Rhea" id="RHEA-COMP:9602"/>
        <dbReference type="Rhea" id="RHEA-COMP:9603"/>
        <dbReference type="ChEBI" id="CHEBI:15378"/>
        <dbReference type="ChEBI" id="CHEBI:58405"/>
        <dbReference type="ChEBI" id="CHEBI:60033"/>
        <dbReference type="ChEBI" id="CHEBI:78435"/>
        <dbReference type="EC" id="2.4.99.28"/>
    </reaction>
</comment>
<dbReference type="GO" id="GO:0008955">
    <property type="term" value="F:peptidoglycan glycosyltransferase activity"/>
    <property type="evidence" value="ECO:0007669"/>
    <property type="project" value="UniProtKB-EC"/>
</dbReference>
<evidence type="ECO:0000256" key="6">
    <source>
        <dbReference type="ARBA" id="ARBA00022676"/>
    </source>
</evidence>
<dbReference type="PANTHER" id="PTHR32282:SF33">
    <property type="entry name" value="PEPTIDOGLYCAN GLYCOSYLTRANSFERASE"/>
    <property type="match status" value="1"/>
</dbReference>
<evidence type="ECO:0000256" key="14">
    <source>
        <dbReference type="ARBA" id="ARBA00049902"/>
    </source>
</evidence>
<organism evidence="18 19">
    <name type="scientific">Litorimonas cladophorae</name>
    <dbReference type="NCBI Taxonomy" id="1220491"/>
    <lineage>
        <taxon>Bacteria</taxon>
        <taxon>Pseudomonadati</taxon>
        <taxon>Pseudomonadota</taxon>
        <taxon>Alphaproteobacteria</taxon>
        <taxon>Maricaulales</taxon>
        <taxon>Robiginitomaculaceae</taxon>
    </lineage>
</organism>
<dbReference type="GO" id="GO:0030288">
    <property type="term" value="C:outer membrane-bounded periplasmic space"/>
    <property type="evidence" value="ECO:0007669"/>
    <property type="project" value="TreeGrafter"/>
</dbReference>
<accession>A0A918KRH7</accession>
<evidence type="ECO:0000256" key="7">
    <source>
        <dbReference type="ARBA" id="ARBA00022679"/>
    </source>
</evidence>
<keyword evidence="6" id="KW-0328">Glycosyltransferase</keyword>
<proteinExistence type="inferred from homology"/>
<dbReference type="NCBIfam" id="TIGR02074">
    <property type="entry name" value="PBP_1a_fam"/>
    <property type="match status" value="1"/>
</dbReference>
<dbReference type="Gene3D" id="1.10.3810.10">
    <property type="entry name" value="Biosynthetic peptidoglycan transglycosylase-like"/>
    <property type="match status" value="1"/>
</dbReference>
<dbReference type="EMBL" id="BMYV01000003">
    <property type="protein sequence ID" value="GGX73215.1"/>
    <property type="molecule type" value="Genomic_DNA"/>
</dbReference>
<evidence type="ECO:0000256" key="5">
    <source>
        <dbReference type="ARBA" id="ARBA00022670"/>
    </source>
</evidence>
<dbReference type="PANTHER" id="PTHR32282">
    <property type="entry name" value="BINDING PROTEIN TRANSPEPTIDASE, PUTATIVE-RELATED"/>
    <property type="match status" value="1"/>
</dbReference>
<name>A0A918KRH7_9PROT</name>
<feature type="domain" description="Glycosyl transferase family 51" evidence="17">
    <location>
        <begin position="75"/>
        <end position="238"/>
    </location>
</feature>
<dbReference type="AlphaFoldDB" id="A0A918KRH7"/>
<dbReference type="GO" id="GO:0008658">
    <property type="term" value="F:penicillin binding"/>
    <property type="evidence" value="ECO:0007669"/>
    <property type="project" value="InterPro"/>
</dbReference>
<dbReference type="Pfam" id="PF00912">
    <property type="entry name" value="Transgly"/>
    <property type="match status" value="1"/>
</dbReference>
<comment type="catalytic activity">
    <reaction evidence="13">
        <text>Preferential cleavage: (Ac)2-L-Lys-D-Ala-|-D-Ala. Also transpeptidation of peptidyl-alanyl moieties that are N-acyl substituents of D-alanine.</text>
        <dbReference type="EC" id="3.4.16.4"/>
    </reaction>
</comment>
<keyword evidence="9" id="KW-0133">Cell shape</keyword>
<keyword evidence="5" id="KW-0645">Protease</keyword>
<evidence type="ECO:0000256" key="3">
    <source>
        <dbReference type="ARBA" id="ARBA00007739"/>
    </source>
</evidence>
<dbReference type="SUPFAM" id="SSF56601">
    <property type="entry name" value="beta-lactamase/transpeptidase-like"/>
    <property type="match status" value="1"/>
</dbReference>